<dbReference type="SMART" id="SM00872">
    <property type="entry name" value="Alpha-mann_mid"/>
    <property type="match status" value="1"/>
</dbReference>
<dbReference type="InterPro" id="IPR000602">
    <property type="entry name" value="Glyco_hydro_38_N"/>
</dbReference>
<evidence type="ECO:0000256" key="2">
    <source>
        <dbReference type="ARBA" id="ARBA00009792"/>
    </source>
</evidence>
<dbReference type="InterPro" id="IPR011330">
    <property type="entry name" value="Glyco_hydro/deAcase_b/a-brl"/>
</dbReference>
<protein>
    <recommendedName>
        <fullName evidence="3 10">Alpha-mannosidase</fullName>
        <ecNumber evidence="10">3.2.1.-</ecNumber>
    </recommendedName>
</protein>
<dbReference type="CDD" id="cd10810">
    <property type="entry name" value="GH38N_AMII_LAM_like"/>
    <property type="match status" value="1"/>
</dbReference>
<keyword evidence="9 10" id="KW-0326">Glycosidase</keyword>
<reference evidence="12" key="1">
    <citation type="journal article" date="2014" name="PLoS ONE">
        <title>Transcriptome-Based Identification of ABC Transporters in the Western Tarnished Plant Bug Lygus hesperus.</title>
        <authorList>
            <person name="Hull J.J."/>
            <person name="Chaney K."/>
            <person name="Geib S.M."/>
            <person name="Fabrick J.A."/>
            <person name="Brent C.S."/>
            <person name="Walsh D."/>
            <person name="Lavine L.C."/>
        </authorList>
    </citation>
    <scope>NUCLEOTIDE SEQUENCE</scope>
</reference>
<gene>
    <name evidence="12" type="primary">MAN2B1_1</name>
    <name evidence="13" type="synonym">MAN2B1_2</name>
    <name evidence="13" type="ORF">CM83_84042</name>
    <name evidence="12" type="ORF">CM83_84046</name>
</gene>
<dbReference type="SUPFAM" id="SSF88713">
    <property type="entry name" value="Glycoside hydrolase/deacetylase"/>
    <property type="match status" value="1"/>
</dbReference>
<dbReference type="Gene3D" id="3.20.110.10">
    <property type="entry name" value="Glycoside hydrolase 38, N terminal domain"/>
    <property type="match status" value="1"/>
</dbReference>
<sequence>MGWFGIALPVLAIAVGPCVSAPPSPQACGYESCPKPKEGFVNLHLVPHTHDDVGWLKTVDEYYYGSRNTIQDAGVQYILDSVINELSHDPKKRFIYVETAFFYKWWQEQDDTTRHQVKKLVNQGRLEFIGGGWSMNDEAATHYHSIVDQFTWGFRRLSDLFGDCGRPKIGWQIDPFGHSRENAAIMARMGFDGLFLGRIDWEDKSWRVKNKTMEMIWHTSENDDSEDSRLFTGVMYNTYSPPNGFCFDVDCTDEPIIDNPKSVKYNANRRVGEFLRQMVQYSKAYRTKNIIVTMGNDFNYQNAHINFKNMDKLIKHINAIQGEGLPFNAFYSTPSCYLKAVHDSGVALPSKSDDFFPYSSDADAFWTGYFTSRPAIKRFERLGNNYNQVCKQLFSLGGLTREVRADLIAMREAMGIMQHHDAVTGTEQQHVADDYARVLNIGFHDCDDITSKALSKLMGSAEPVQLTNCMLLNVSSCPVTETNDDFVVTIYNPLSREVRPLVRLPVASTTAQYTAKCPEGKEHPTQVNVLPVEVLKIPGRPGQALGELTFLTGCVPPLGYKSFYISKVSKPKPAKKPRTFAPKEPTSLGYDGRYINLDANGLLESITIDGKTESVQMDCGFYKGAVGNNEVFGVHSNRSSGAYIFRPNGTLNLFAQNPSVTIVQGDVVSEVRYKYSDWISSILRIYRGAEPFHVEHEWLVGPIPIDDQGFGKEVVMRYHVKDLHNNGEFLTDSNGREMLKRRMNYRPTWDVDLDEKISGNYYPVTTRIAIEDGDNIWSVVTDRAQGGSSLRDGTMELMVHRRLTHDDAFGVGEALNETAFGKGLVVRGIHYIVPGSHADARKVVQNKVLHPWYFLSSSENIPFEDWRTRYRMVMDGLKQSLDDRVQVLTLEPWRNDGTHLLRLENIMEINDDPERNDPVTVNLNDLFAHWTVLEATEMVLGANAPRSEVERLKWTEIGSQAVPSVAPVPGLQITLKPMEIRTFLVKLKQS</sequence>
<dbReference type="Pfam" id="PF17677">
    <property type="entry name" value="Glyco_hydro38C2"/>
    <property type="match status" value="1"/>
</dbReference>
<dbReference type="FunFam" id="3.20.110.10:FF:000001">
    <property type="entry name" value="Alpha-mannosidase"/>
    <property type="match status" value="1"/>
</dbReference>
<evidence type="ECO:0000313" key="13">
    <source>
        <dbReference type="EMBL" id="JAF99844.1"/>
    </source>
</evidence>
<dbReference type="InterPro" id="IPR015341">
    <property type="entry name" value="Glyco_hydro_38_cen"/>
</dbReference>
<dbReference type="Pfam" id="PF09261">
    <property type="entry name" value="Alpha-mann_mid"/>
    <property type="match status" value="1"/>
</dbReference>
<keyword evidence="7" id="KW-1015">Disulfide bond</keyword>
<comment type="cofactor">
    <cofactor evidence="10">
        <name>Zn(2+)</name>
        <dbReference type="ChEBI" id="CHEBI:29105"/>
    </cofactor>
    <text evidence="10">Binds 1 zinc ion per subunit.</text>
</comment>
<keyword evidence="6 10" id="KW-0862">Zinc</keyword>
<keyword evidence="8" id="KW-0325">Glycoprotein</keyword>
<dbReference type="Pfam" id="PF01074">
    <property type="entry name" value="Glyco_hydro_38N"/>
    <property type="match status" value="1"/>
</dbReference>
<evidence type="ECO:0000256" key="10">
    <source>
        <dbReference type="RuleBase" id="RU361199"/>
    </source>
</evidence>
<dbReference type="FunFam" id="1.20.1270.50:FF:000002">
    <property type="entry name" value="Alpha-mannosidase"/>
    <property type="match status" value="1"/>
</dbReference>
<evidence type="ECO:0000256" key="8">
    <source>
        <dbReference type="ARBA" id="ARBA00023180"/>
    </source>
</evidence>
<dbReference type="InterPro" id="IPR050843">
    <property type="entry name" value="Glycosyl_Hydrlase_38"/>
</dbReference>
<feature type="domain" description="Glycoside hydrolase family 38 central" evidence="11">
    <location>
        <begin position="364"/>
        <end position="439"/>
    </location>
</feature>
<dbReference type="GO" id="GO:0030246">
    <property type="term" value="F:carbohydrate binding"/>
    <property type="evidence" value="ECO:0007669"/>
    <property type="project" value="InterPro"/>
</dbReference>
<dbReference type="GO" id="GO:0046872">
    <property type="term" value="F:metal ion binding"/>
    <property type="evidence" value="ECO:0007669"/>
    <property type="project" value="UniProtKB-KW"/>
</dbReference>
<name>A0A0A9VXB9_LYGHE</name>
<dbReference type="Gene3D" id="1.20.1270.50">
    <property type="entry name" value="Glycoside hydrolase family 38, central domain"/>
    <property type="match status" value="2"/>
</dbReference>
<dbReference type="InterPro" id="IPR013780">
    <property type="entry name" value="Glyco_hydro_b"/>
</dbReference>
<dbReference type="InterPro" id="IPR037094">
    <property type="entry name" value="Glyco_hydro_38_cen_sf"/>
</dbReference>
<dbReference type="InterPro" id="IPR011682">
    <property type="entry name" value="Glyco_hydro_38_C"/>
</dbReference>
<evidence type="ECO:0000256" key="5">
    <source>
        <dbReference type="ARBA" id="ARBA00022801"/>
    </source>
</evidence>
<dbReference type="GO" id="GO:0005764">
    <property type="term" value="C:lysosome"/>
    <property type="evidence" value="ECO:0007669"/>
    <property type="project" value="TreeGrafter"/>
</dbReference>
<evidence type="ECO:0000313" key="12">
    <source>
        <dbReference type="EMBL" id="JAF99840.1"/>
    </source>
</evidence>
<dbReference type="GO" id="GO:0004559">
    <property type="term" value="F:alpha-mannosidase activity"/>
    <property type="evidence" value="ECO:0007669"/>
    <property type="project" value="UniProtKB-EC"/>
</dbReference>
<dbReference type="InterPro" id="IPR041147">
    <property type="entry name" value="GH38_C"/>
</dbReference>
<dbReference type="InterPro" id="IPR028995">
    <property type="entry name" value="Glyco_hydro_57/38_cen_sf"/>
</dbReference>
<dbReference type="Gene3D" id="2.70.98.30">
    <property type="entry name" value="Golgi alpha-mannosidase II, domain 4"/>
    <property type="match status" value="1"/>
</dbReference>
<feature type="chain" id="PRO_5007389376" description="Alpha-mannosidase" evidence="10">
    <location>
        <begin position="21"/>
        <end position="990"/>
    </location>
</feature>
<dbReference type="FunFam" id="2.70.98.30:FF:000003">
    <property type="entry name" value="Alpha-mannosidase"/>
    <property type="match status" value="1"/>
</dbReference>
<keyword evidence="10" id="KW-0732">Signal</keyword>
<dbReference type="PANTHER" id="PTHR11607:SF3">
    <property type="entry name" value="LYSOSOMAL ALPHA-MANNOSIDASE"/>
    <property type="match status" value="1"/>
</dbReference>
<dbReference type="Gene3D" id="2.60.40.1360">
    <property type="match status" value="1"/>
</dbReference>
<dbReference type="AlphaFoldDB" id="A0A0A9VXB9"/>
<dbReference type="EC" id="3.2.1.-" evidence="10"/>
<dbReference type="FunFam" id="1.20.1270.50:FF:000003">
    <property type="entry name" value="Alpha-mannosidase"/>
    <property type="match status" value="1"/>
</dbReference>
<evidence type="ECO:0000256" key="4">
    <source>
        <dbReference type="ARBA" id="ARBA00022723"/>
    </source>
</evidence>
<comment type="similarity">
    <text evidence="2 10">Belongs to the glycosyl hydrolase 38 family.</text>
</comment>
<evidence type="ECO:0000256" key="1">
    <source>
        <dbReference type="ARBA" id="ARBA00000365"/>
    </source>
</evidence>
<proteinExistence type="inferred from homology"/>
<dbReference type="InterPro" id="IPR011013">
    <property type="entry name" value="Gal_mutarotase_sf_dom"/>
</dbReference>
<evidence type="ECO:0000259" key="11">
    <source>
        <dbReference type="SMART" id="SM00872"/>
    </source>
</evidence>
<dbReference type="Gene3D" id="2.60.40.1180">
    <property type="entry name" value="Golgi alpha-mannosidase II"/>
    <property type="match status" value="1"/>
</dbReference>
<dbReference type="SUPFAM" id="SSF74650">
    <property type="entry name" value="Galactose mutarotase-like"/>
    <property type="match status" value="1"/>
</dbReference>
<accession>A0A0A9VXB9</accession>
<dbReference type="EMBL" id="GBHO01043759">
    <property type="protein sequence ID" value="JAF99844.1"/>
    <property type="molecule type" value="Transcribed_RNA"/>
</dbReference>
<dbReference type="Pfam" id="PF07748">
    <property type="entry name" value="Glyco_hydro_38C"/>
    <property type="match status" value="1"/>
</dbReference>
<dbReference type="EMBL" id="GBHO01043763">
    <property type="protein sequence ID" value="JAF99840.1"/>
    <property type="molecule type" value="Transcribed_RNA"/>
</dbReference>
<dbReference type="GO" id="GO:0006013">
    <property type="term" value="P:mannose metabolic process"/>
    <property type="evidence" value="ECO:0007669"/>
    <property type="project" value="InterPro"/>
</dbReference>
<keyword evidence="5 10" id="KW-0378">Hydrolase</keyword>
<dbReference type="SUPFAM" id="SSF88688">
    <property type="entry name" value="Families 57/38 glycoside transferase middle domain"/>
    <property type="match status" value="1"/>
</dbReference>
<dbReference type="InterPro" id="IPR027291">
    <property type="entry name" value="Glyco_hydro_38_N_sf"/>
</dbReference>
<feature type="signal peptide" evidence="10">
    <location>
        <begin position="1"/>
        <end position="20"/>
    </location>
</feature>
<evidence type="ECO:0000256" key="6">
    <source>
        <dbReference type="ARBA" id="ARBA00022833"/>
    </source>
</evidence>
<evidence type="ECO:0000256" key="7">
    <source>
        <dbReference type="ARBA" id="ARBA00023157"/>
    </source>
</evidence>
<reference evidence="12" key="2">
    <citation type="submission" date="2014-07" db="EMBL/GenBank/DDBJ databases">
        <authorList>
            <person name="Hull J."/>
        </authorList>
    </citation>
    <scope>NUCLEOTIDE SEQUENCE</scope>
</reference>
<organism evidence="12">
    <name type="scientific">Lygus hesperus</name>
    <name type="common">Western plant bug</name>
    <dbReference type="NCBI Taxonomy" id="30085"/>
    <lineage>
        <taxon>Eukaryota</taxon>
        <taxon>Metazoa</taxon>
        <taxon>Ecdysozoa</taxon>
        <taxon>Arthropoda</taxon>
        <taxon>Hexapoda</taxon>
        <taxon>Insecta</taxon>
        <taxon>Pterygota</taxon>
        <taxon>Neoptera</taxon>
        <taxon>Paraneoptera</taxon>
        <taxon>Hemiptera</taxon>
        <taxon>Heteroptera</taxon>
        <taxon>Panheteroptera</taxon>
        <taxon>Cimicomorpha</taxon>
        <taxon>Miridae</taxon>
        <taxon>Mirini</taxon>
        <taxon>Lygus</taxon>
    </lineage>
</organism>
<keyword evidence="4 10" id="KW-0479">Metal-binding</keyword>
<dbReference type="PANTHER" id="PTHR11607">
    <property type="entry name" value="ALPHA-MANNOSIDASE"/>
    <property type="match status" value="1"/>
</dbReference>
<evidence type="ECO:0000256" key="9">
    <source>
        <dbReference type="ARBA" id="ARBA00023295"/>
    </source>
</evidence>
<comment type="catalytic activity">
    <reaction evidence="1">
        <text>Hydrolysis of terminal, non-reducing alpha-D-mannose residues in alpha-D-mannosides.</text>
        <dbReference type="EC" id="3.2.1.24"/>
    </reaction>
</comment>
<evidence type="ECO:0000256" key="3">
    <source>
        <dbReference type="ARBA" id="ARBA00012752"/>
    </source>
</evidence>